<dbReference type="InterPro" id="IPR001995">
    <property type="entry name" value="Peptidase_A2_cat"/>
</dbReference>
<feature type="domain" description="Peptidase A2" evidence="2">
    <location>
        <begin position="82"/>
        <end position="172"/>
    </location>
</feature>
<evidence type="ECO:0000256" key="1">
    <source>
        <dbReference type="ARBA" id="ARBA00022801"/>
    </source>
</evidence>
<proteinExistence type="predicted"/>
<dbReference type="Proteomes" id="UP001230220">
    <property type="component" value="Unassembled WGS sequence"/>
</dbReference>
<evidence type="ECO:0000313" key="3">
    <source>
        <dbReference type="EMBL" id="MDQ0359829.1"/>
    </source>
</evidence>
<organism evidence="3 4">
    <name type="scientific">Breznakia pachnodae</name>
    <dbReference type="NCBI Taxonomy" id="265178"/>
    <lineage>
        <taxon>Bacteria</taxon>
        <taxon>Bacillati</taxon>
        <taxon>Bacillota</taxon>
        <taxon>Erysipelotrichia</taxon>
        <taxon>Erysipelotrichales</taxon>
        <taxon>Erysipelotrichaceae</taxon>
        <taxon>Breznakia</taxon>
    </lineage>
</organism>
<protein>
    <recommendedName>
        <fullName evidence="2">Peptidase A2 domain-containing protein</fullName>
    </recommendedName>
</protein>
<evidence type="ECO:0000259" key="2">
    <source>
        <dbReference type="PROSITE" id="PS50175"/>
    </source>
</evidence>
<dbReference type="SUPFAM" id="SSF50630">
    <property type="entry name" value="Acid proteases"/>
    <property type="match status" value="1"/>
</dbReference>
<dbReference type="CDD" id="cd05483">
    <property type="entry name" value="retropepsin_like_bacteria"/>
    <property type="match status" value="1"/>
</dbReference>
<reference evidence="3 4" key="1">
    <citation type="submission" date="2023-07" db="EMBL/GenBank/DDBJ databases">
        <title>Genomic Encyclopedia of Type Strains, Phase IV (KMG-IV): sequencing the most valuable type-strain genomes for metagenomic binning, comparative biology and taxonomic classification.</title>
        <authorList>
            <person name="Goeker M."/>
        </authorList>
    </citation>
    <scope>NUCLEOTIDE SEQUENCE [LARGE SCALE GENOMIC DNA]</scope>
    <source>
        <strain evidence="3 4">DSM 16784</strain>
    </source>
</reference>
<dbReference type="Gene3D" id="2.40.70.10">
    <property type="entry name" value="Acid Proteases"/>
    <property type="match status" value="1"/>
</dbReference>
<dbReference type="InterPro" id="IPR021109">
    <property type="entry name" value="Peptidase_aspartic_dom_sf"/>
</dbReference>
<sequence length="322" mass="36914">MAIFPKTKVSKSNRYSLANVRKVQSYYEQFAPRLFSETESFHKFTGFEHREFIYHMDTFTAKIKRNRLGLYVCYVRIQGQEFTFLLDTGAQISGILEKSATKIKTTKLEQTVSVGSIGGKTTTSSCVMVEKVYFGALQINHQPLVLLDDKNFALPYVNVKVMNFDGILGWDILSHFDFEIDDVNKTFSILKIRDNFYLQNFIPASFPCICLLDQNKNPVIFGFDSGAKESWLGKEYIEASELDVDMEQRAYGVGVLGVEAIDMWITNQLDLFLYDHKISLEKVISGRVDMFRSTRIAGVLGNKIFKGRKIQILSSKRYIRII</sequence>
<accession>A0ABU0DYV2</accession>
<gene>
    <name evidence="3" type="ORF">J2S15_000560</name>
</gene>
<dbReference type="InterPro" id="IPR034122">
    <property type="entry name" value="Retropepsin-like_bacterial"/>
</dbReference>
<dbReference type="Pfam" id="PF13650">
    <property type="entry name" value="Asp_protease_2"/>
    <property type="match status" value="1"/>
</dbReference>
<dbReference type="EMBL" id="JAUSUR010000001">
    <property type="protein sequence ID" value="MDQ0359829.1"/>
    <property type="molecule type" value="Genomic_DNA"/>
</dbReference>
<evidence type="ECO:0000313" key="4">
    <source>
        <dbReference type="Proteomes" id="UP001230220"/>
    </source>
</evidence>
<comment type="caution">
    <text evidence="3">The sequence shown here is derived from an EMBL/GenBank/DDBJ whole genome shotgun (WGS) entry which is preliminary data.</text>
</comment>
<name>A0ABU0DYV2_9FIRM</name>
<dbReference type="PROSITE" id="PS50175">
    <property type="entry name" value="ASP_PROT_RETROV"/>
    <property type="match status" value="1"/>
</dbReference>
<dbReference type="RefSeq" id="WP_307405269.1">
    <property type="nucleotide sequence ID" value="NZ_JAUSUR010000001.1"/>
</dbReference>
<keyword evidence="4" id="KW-1185">Reference proteome</keyword>
<keyword evidence="1" id="KW-0378">Hydrolase</keyword>